<evidence type="ECO:0000313" key="1">
    <source>
        <dbReference type="Proteomes" id="UP000887563"/>
    </source>
</evidence>
<dbReference type="AlphaFoldDB" id="A0A914KQ51"/>
<name>A0A914KQ51_MELIC</name>
<evidence type="ECO:0000313" key="2">
    <source>
        <dbReference type="WBParaSite" id="Minc3s00073g03611"/>
    </source>
</evidence>
<protein>
    <submittedName>
        <fullName evidence="2">Uncharacterized protein</fullName>
    </submittedName>
</protein>
<keyword evidence="1" id="KW-1185">Reference proteome</keyword>
<organism evidence="1 2">
    <name type="scientific">Meloidogyne incognita</name>
    <name type="common">Southern root-knot nematode worm</name>
    <name type="synonym">Oxyuris incognita</name>
    <dbReference type="NCBI Taxonomy" id="6306"/>
    <lineage>
        <taxon>Eukaryota</taxon>
        <taxon>Metazoa</taxon>
        <taxon>Ecdysozoa</taxon>
        <taxon>Nematoda</taxon>
        <taxon>Chromadorea</taxon>
        <taxon>Rhabditida</taxon>
        <taxon>Tylenchina</taxon>
        <taxon>Tylenchomorpha</taxon>
        <taxon>Tylenchoidea</taxon>
        <taxon>Meloidogynidae</taxon>
        <taxon>Meloidogyninae</taxon>
        <taxon>Meloidogyne</taxon>
        <taxon>Meloidogyne incognita group</taxon>
    </lineage>
</organism>
<proteinExistence type="predicted"/>
<dbReference type="Proteomes" id="UP000887563">
    <property type="component" value="Unplaced"/>
</dbReference>
<sequence>MFSQINKHQLALFQLYNGHVHNCLLHLLCHWLQINENCSRNMCFREESII</sequence>
<reference evidence="2" key="1">
    <citation type="submission" date="2022-11" db="UniProtKB">
        <authorList>
            <consortium name="WormBaseParasite"/>
        </authorList>
    </citation>
    <scope>IDENTIFICATION</scope>
</reference>
<accession>A0A914KQ51</accession>
<dbReference type="WBParaSite" id="Minc3s00073g03611">
    <property type="protein sequence ID" value="Minc3s00073g03611"/>
    <property type="gene ID" value="Minc3s00073g03611"/>
</dbReference>